<evidence type="ECO:0000313" key="2">
    <source>
        <dbReference type="Proteomes" id="UP001519460"/>
    </source>
</evidence>
<sequence>SELELEMEKVRIPDAAGETLTCLKYRGVEQLMNPFLQCADLFSEISKMPLREDDIILCSFPRT</sequence>
<dbReference type="AlphaFoldDB" id="A0ABD0M3G0"/>
<dbReference type="Proteomes" id="UP001519460">
    <property type="component" value="Unassembled WGS sequence"/>
</dbReference>
<keyword evidence="2" id="KW-1185">Reference proteome</keyword>
<dbReference type="EMBL" id="JACVVK020000008">
    <property type="protein sequence ID" value="KAK7506046.1"/>
    <property type="molecule type" value="Genomic_DNA"/>
</dbReference>
<feature type="non-terminal residue" evidence="1">
    <location>
        <position position="1"/>
    </location>
</feature>
<proteinExistence type="predicted"/>
<name>A0ABD0M3G0_9CAEN</name>
<accession>A0ABD0M3G0</accession>
<gene>
    <name evidence="1" type="ORF">BaRGS_00002768</name>
</gene>
<reference evidence="1 2" key="1">
    <citation type="journal article" date="2023" name="Sci. Data">
        <title>Genome assembly of the Korean intertidal mud-creeper Batillaria attramentaria.</title>
        <authorList>
            <person name="Patra A.K."/>
            <person name="Ho P.T."/>
            <person name="Jun S."/>
            <person name="Lee S.J."/>
            <person name="Kim Y."/>
            <person name="Won Y.J."/>
        </authorList>
    </citation>
    <scope>NUCLEOTIDE SEQUENCE [LARGE SCALE GENOMIC DNA]</scope>
    <source>
        <strain evidence="1">Wonlab-2016</strain>
    </source>
</reference>
<comment type="caution">
    <text evidence="1">The sequence shown here is derived from an EMBL/GenBank/DDBJ whole genome shotgun (WGS) entry which is preliminary data.</text>
</comment>
<protein>
    <submittedName>
        <fullName evidence="1">Uncharacterized protein</fullName>
    </submittedName>
</protein>
<organism evidence="1 2">
    <name type="scientific">Batillaria attramentaria</name>
    <dbReference type="NCBI Taxonomy" id="370345"/>
    <lineage>
        <taxon>Eukaryota</taxon>
        <taxon>Metazoa</taxon>
        <taxon>Spiralia</taxon>
        <taxon>Lophotrochozoa</taxon>
        <taxon>Mollusca</taxon>
        <taxon>Gastropoda</taxon>
        <taxon>Caenogastropoda</taxon>
        <taxon>Sorbeoconcha</taxon>
        <taxon>Cerithioidea</taxon>
        <taxon>Batillariidae</taxon>
        <taxon>Batillaria</taxon>
    </lineage>
</organism>
<feature type="non-terminal residue" evidence="1">
    <location>
        <position position="63"/>
    </location>
</feature>
<evidence type="ECO:0000313" key="1">
    <source>
        <dbReference type="EMBL" id="KAK7506046.1"/>
    </source>
</evidence>